<dbReference type="InterPro" id="IPR004256">
    <property type="entry name" value="DUF234"/>
</dbReference>
<dbReference type="EMBL" id="BARS01021426">
    <property type="protein sequence ID" value="GAG03472.1"/>
    <property type="molecule type" value="Genomic_DNA"/>
</dbReference>
<feature type="non-terminal residue" evidence="2">
    <location>
        <position position="1"/>
    </location>
</feature>
<protein>
    <recommendedName>
        <fullName evidence="1">DUF234 domain-containing protein</fullName>
    </recommendedName>
</protein>
<dbReference type="PANTHER" id="PTHR34704">
    <property type="entry name" value="ATPASE"/>
    <property type="match status" value="1"/>
</dbReference>
<comment type="caution">
    <text evidence="2">The sequence shown here is derived from an EMBL/GenBank/DDBJ whole genome shotgun (WGS) entry which is preliminary data.</text>
</comment>
<dbReference type="InterPro" id="IPR011335">
    <property type="entry name" value="Restrct_endonuc-II-like"/>
</dbReference>
<reference evidence="2" key="1">
    <citation type="journal article" date="2014" name="Front. Microbiol.">
        <title>High frequency of phylogenetically diverse reductive dehalogenase-homologous genes in deep subseafloor sedimentary metagenomes.</title>
        <authorList>
            <person name="Kawai M."/>
            <person name="Futagami T."/>
            <person name="Toyoda A."/>
            <person name="Takaki Y."/>
            <person name="Nishi S."/>
            <person name="Hori S."/>
            <person name="Arai W."/>
            <person name="Tsubouchi T."/>
            <person name="Morono Y."/>
            <person name="Uchiyama I."/>
            <person name="Ito T."/>
            <person name="Fujiyama A."/>
            <person name="Inagaki F."/>
            <person name="Takami H."/>
        </authorList>
    </citation>
    <scope>NUCLEOTIDE SEQUENCE</scope>
    <source>
        <strain evidence="2">Expedition CK06-06</strain>
    </source>
</reference>
<dbReference type="Pfam" id="PF03008">
    <property type="entry name" value="DUF234"/>
    <property type="match status" value="1"/>
</dbReference>
<organism evidence="2">
    <name type="scientific">marine sediment metagenome</name>
    <dbReference type="NCBI Taxonomy" id="412755"/>
    <lineage>
        <taxon>unclassified sequences</taxon>
        <taxon>metagenomes</taxon>
        <taxon>ecological metagenomes</taxon>
    </lineage>
</organism>
<dbReference type="SUPFAM" id="SSF52980">
    <property type="entry name" value="Restriction endonuclease-like"/>
    <property type="match status" value="1"/>
</dbReference>
<name>X0UWD7_9ZZZZ</name>
<sequence length="130" mass="15781">FNTFVGGRFEKLIREELLQRLDIITPQKIGRWWGHYREKKTNNRKELEIDIVALNETTKEILFGECKWKNNVDGNQLLKNLKEKTRYFEWSNKQKIGEKYYIILAKSFKKKNTEKNVYYFDLNDLEKILT</sequence>
<evidence type="ECO:0000313" key="2">
    <source>
        <dbReference type="EMBL" id="GAG03472.1"/>
    </source>
</evidence>
<feature type="domain" description="DUF234" evidence="1">
    <location>
        <begin position="1"/>
        <end position="71"/>
    </location>
</feature>
<gene>
    <name evidence="2" type="ORF">S01H1_34414</name>
</gene>
<evidence type="ECO:0000259" key="1">
    <source>
        <dbReference type="Pfam" id="PF03008"/>
    </source>
</evidence>
<dbReference type="PANTHER" id="PTHR34704:SF1">
    <property type="entry name" value="ATPASE"/>
    <property type="match status" value="1"/>
</dbReference>
<dbReference type="AlphaFoldDB" id="X0UWD7"/>
<proteinExistence type="predicted"/>
<accession>X0UWD7</accession>